<dbReference type="GO" id="GO:0033065">
    <property type="term" value="C:Rad51C-XRCC3 complex"/>
    <property type="evidence" value="ECO:0007669"/>
    <property type="project" value="TreeGrafter"/>
</dbReference>
<dbReference type="GO" id="GO:0005524">
    <property type="term" value="F:ATP binding"/>
    <property type="evidence" value="ECO:0007669"/>
    <property type="project" value="InterPro"/>
</dbReference>
<protein>
    <recommendedName>
        <fullName evidence="1">RecA family profile 1 domain-containing protein</fullName>
    </recommendedName>
</protein>
<dbReference type="GO" id="GO:0045003">
    <property type="term" value="P:double-strand break repair via synthesis-dependent strand annealing"/>
    <property type="evidence" value="ECO:0007669"/>
    <property type="project" value="TreeGrafter"/>
</dbReference>
<dbReference type="AlphaFoldDB" id="A0AAD1XKI4"/>
<dbReference type="GO" id="GO:0000400">
    <property type="term" value="F:four-way junction DNA binding"/>
    <property type="evidence" value="ECO:0007669"/>
    <property type="project" value="TreeGrafter"/>
</dbReference>
<dbReference type="InterPro" id="IPR020588">
    <property type="entry name" value="RecA_ATP-bd"/>
</dbReference>
<dbReference type="GO" id="GO:0071140">
    <property type="term" value="P:resolution of mitotic recombination intermediates"/>
    <property type="evidence" value="ECO:0007669"/>
    <property type="project" value="TreeGrafter"/>
</dbReference>
<proteinExistence type="predicted"/>
<reference evidence="2" key="1">
    <citation type="submission" date="2023-07" db="EMBL/GenBank/DDBJ databases">
        <authorList>
            <consortium name="AG Swart"/>
            <person name="Singh M."/>
            <person name="Singh A."/>
            <person name="Seah K."/>
            <person name="Emmerich C."/>
        </authorList>
    </citation>
    <scope>NUCLEOTIDE SEQUENCE</scope>
    <source>
        <strain evidence="2">DP1</strain>
    </source>
</reference>
<dbReference type="Pfam" id="PF08423">
    <property type="entry name" value="Rad51"/>
    <property type="match status" value="1"/>
</dbReference>
<evidence type="ECO:0000313" key="2">
    <source>
        <dbReference type="EMBL" id="CAI2374342.1"/>
    </source>
</evidence>
<evidence type="ECO:0000259" key="1">
    <source>
        <dbReference type="PROSITE" id="PS50162"/>
    </source>
</evidence>
<comment type="caution">
    <text evidence="2">The sequence shown here is derived from an EMBL/GenBank/DDBJ whole genome shotgun (WGS) entry which is preliminary data.</text>
</comment>
<dbReference type="GO" id="GO:0090656">
    <property type="term" value="P:t-circle formation"/>
    <property type="evidence" value="ECO:0007669"/>
    <property type="project" value="TreeGrafter"/>
</dbReference>
<sequence>MTCADLLAKPLHKSRGHNSITDELNLLVHSSKLSTGCKHIDRFLKGGLPSKRLIEIFGEGSTGKTQFICQLMINSVLPADHGGLGGKALAIFTGKPLSEKRFTDIKDHIVQQNPDIITSDDIDRNIKLLQASDMEIFNDIMNDIETKVGKENIRCIIIDNLATLCEDFINKEAGVTEVDYIQRAIFLTNLASTLKGIAYRKNMVIITVNNVTADISLDASEDDPSKVFTEKPRARTNYKPCLGPTWTTLVNDRICLQKVQMGPSSYKRRLVVDQSSHWKHTGTNFTITDAGIQGDEF</sequence>
<name>A0AAD1XKI4_EUPCR</name>
<dbReference type="EMBL" id="CAMPGE010015735">
    <property type="protein sequence ID" value="CAI2374342.1"/>
    <property type="molecule type" value="Genomic_DNA"/>
</dbReference>
<dbReference type="PANTHER" id="PTHR46487">
    <property type="entry name" value="DNA REPAIR PROTEIN XRCC3"/>
    <property type="match status" value="1"/>
</dbReference>
<dbReference type="InterPro" id="IPR013632">
    <property type="entry name" value="Rad51_C"/>
</dbReference>
<keyword evidence="3" id="KW-1185">Reference proteome</keyword>
<dbReference type="Gene3D" id="3.40.50.300">
    <property type="entry name" value="P-loop containing nucleotide triphosphate hydrolases"/>
    <property type="match status" value="1"/>
</dbReference>
<feature type="domain" description="RecA family profile 1" evidence="1">
    <location>
        <begin position="29"/>
        <end position="211"/>
    </location>
</feature>
<dbReference type="Proteomes" id="UP001295684">
    <property type="component" value="Unassembled WGS sequence"/>
</dbReference>
<dbReference type="GO" id="GO:0000722">
    <property type="term" value="P:telomere maintenance via recombination"/>
    <property type="evidence" value="ECO:0007669"/>
    <property type="project" value="TreeGrafter"/>
</dbReference>
<dbReference type="GO" id="GO:0005657">
    <property type="term" value="C:replication fork"/>
    <property type="evidence" value="ECO:0007669"/>
    <property type="project" value="TreeGrafter"/>
</dbReference>
<gene>
    <name evidence="2" type="ORF">ECRASSUSDP1_LOCUS15694</name>
</gene>
<dbReference type="PANTHER" id="PTHR46487:SF1">
    <property type="entry name" value="DNA REPAIR PROTEIN XRCC3"/>
    <property type="match status" value="1"/>
</dbReference>
<evidence type="ECO:0000313" key="3">
    <source>
        <dbReference type="Proteomes" id="UP001295684"/>
    </source>
</evidence>
<dbReference type="InterPro" id="IPR027417">
    <property type="entry name" value="P-loop_NTPase"/>
</dbReference>
<dbReference type="PROSITE" id="PS50162">
    <property type="entry name" value="RECA_2"/>
    <property type="match status" value="1"/>
</dbReference>
<accession>A0AAD1XKI4</accession>
<organism evidence="2 3">
    <name type="scientific">Euplotes crassus</name>
    <dbReference type="NCBI Taxonomy" id="5936"/>
    <lineage>
        <taxon>Eukaryota</taxon>
        <taxon>Sar</taxon>
        <taxon>Alveolata</taxon>
        <taxon>Ciliophora</taxon>
        <taxon>Intramacronucleata</taxon>
        <taxon>Spirotrichea</taxon>
        <taxon>Hypotrichia</taxon>
        <taxon>Euplotida</taxon>
        <taxon>Euplotidae</taxon>
        <taxon>Moneuplotes</taxon>
    </lineage>
</organism>
<dbReference type="GO" id="GO:0140664">
    <property type="term" value="F:ATP-dependent DNA damage sensor activity"/>
    <property type="evidence" value="ECO:0007669"/>
    <property type="project" value="InterPro"/>
</dbReference>
<dbReference type="SUPFAM" id="SSF52540">
    <property type="entry name" value="P-loop containing nucleoside triphosphate hydrolases"/>
    <property type="match status" value="1"/>
</dbReference>